<gene>
    <name evidence="5 9" type="primary">mcsB</name>
    <name evidence="9" type="ORF">Firmicute1046_2320</name>
</gene>
<dbReference type="PROSITE" id="PS00112">
    <property type="entry name" value="PHOSPHAGEN_KINASE"/>
    <property type="match status" value="1"/>
</dbReference>
<dbReference type="GO" id="GO:0005524">
    <property type="term" value="F:ATP binding"/>
    <property type="evidence" value="ECO:0007669"/>
    <property type="project" value="UniProtKB-UniRule"/>
</dbReference>
<evidence type="ECO:0000256" key="4">
    <source>
        <dbReference type="ARBA" id="ARBA00022840"/>
    </source>
</evidence>
<comment type="activity regulation">
    <text evidence="5">Appears to be allosterically activated by the binding of pArg-containing polypeptides to the pArg-binding pocket localized in the C-terminal domain of McsB.</text>
</comment>
<dbReference type="CDD" id="cd07930">
    <property type="entry name" value="bacterial_phosphagen_kinase"/>
    <property type="match status" value="1"/>
</dbReference>
<accession>A0A650ENF2</accession>
<reference evidence="9" key="1">
    <citation type="journal article" date="2020" name="J. ISSAAS">
        <title>Lactobacilli and other gastrointestinal microbiota of Peromyscus leucopus, reservoir host for agents of Lyme disease and other zoonoses in North America.</title>
        <authorList>
            <person name="Milovic A."/>
            <person name="Bassam K."/>
            <person name="Shao H."/>
            <person name="Chatzistamou I."/>
            <person name="Tufts D.M."/>
            <person name="Diuk-Wasser M."/>
            <person name="Barbour A.G."/>
        </authorList>
    </citation>
    <scope>NUCLEOTIDE SEQUENCE</scope>
    <source>
        <strain evidence="9">LL40</strain>
    </source>
</reference>
<comment type="function">
    <text evidence="5">Catalyzes the specific phosphorylation of arginine residues in proteins.</text>
</comment>
<dbReference type="InterPro" id="IPR022415">
    <property type="entry name" value="ATP-guanido_PTrfase_AS"/>
</dbReference>
<evidence type="ECO:0000256" key="3">
    <source>
        <dbReference type="ARBA" id="ARBA00022777"/>
    </source>
</evidence>
<dbReference type="GO" id="GO:0005615">
    <property type="term" value="C:extracellular space"/>
    <property type="evidence" value="ECO:0007669"/>
    <property type="project" value="TreeGrafter"/>
</dbReference>
<dbReference type="EMBL" id="MN577573">
    <property type="protein sequence ID" value="QGT51156.1"/>
    <property type="molecule type" value="Genomic_DNA"/>
</dbReference>
<feature type="binding site" evidence="5 6">
    <location>
        <begin position="166"/>
        <end position="170"/>
    </location>
    <ligand>
        <name>ATP</name>
        <dbReference type="ChEBI" id="CHEBI:30616"/>
    </ligand>
</feature>
<dbReference type="NCBIfam" id="NF002194">
    <property type="entry name" value="PRK01059.1-4"/>
    <property type="match status" value="1"/>
</dbReference>
<organism evidence="9">
    <name type="scientific">uncultured Bacillota bacterium</name>
    <dbReference type="NCBI Taxonomy" id="344338"/>
    <lineage>
        <taxon>Bacteria</taxon>
        <taxon>Bacillati</taxon>
        <taxon>Bacillota</taxon>
        <taxon>environmental samples</taxon>
    </lineage>
</organism>
<evidence type="ECO:0000256" key="1">
    <source>
        <dbReference type="ARBA" id="ARBA00022679"/>
    </source>
</evidence>
<sequence>MWYTECGPMGDVVLSSRVRLARNIKEIPFSSRMTEEQRAQVVQSCKAAVVDGNSALKDSMKFFDLDNMETSDKQALAECHILSPQMADGKQKHRGLLLSDDQKTSILINEEDHVRIQCMAAGFDLENCLKQAERVDDILEEELTFGFDERFGYLTCCPTNVGTGLRASVMVHLPALVMNNGMERIISSLSRLGMTVRGIYGEGSKALGNIFQISNQVTLGVTEEETVQKLTRLVQEVVDTERELRKKLFDANKIALQDRIMRSYGVLTNAVSLSSEETMRMLSDVRLGVNLEIISTLTAEQVNDMMYRILPANIVKHYNLQSAADRDLKRAEIIKEIVKA</sequence>
<dbReference type="EC" id="2.7.14.1" evidence="5"/>
<dbReference type="PROSITE" id="PS51510">
    <property type="entry name" value="PHOSPHAGEN_KINASE_C"/>
    <property type="match status" value="1"/>
</dbReference>
<evidence type="ECO:0000256" key="7">
    <source>
        <dbReference type="RuleBase" id="RU000505"/>
    </source>
</evidence>
<comment type="similarity">
    <text evidence="5 6 7">Belongs to the ATP:guanido phosphotransferase family.</text>
</comment>
<dbReference type="HAMAP" id="MF_00602">
    <property type="entry name" value="Prot_Arg_kinase"/>
    <property type="match status" value="1"/>
</dbReference>
<dbReference type="GO" id="GO:0046314">
    <property type="term" value="P:phosphocreatine biosynthetic process"/>
    <property type="evidence" value="ECO:0007669"/>
    <property type="project" value="InterPro"/>
</dbReference>
<dbReference type="GO" id="GO:1990424">
    <property type="term" value="F:protein arginine kinase activity"/>
    <property type="evidence" value="ECO:0007669"/>
    <property type="project" value="UniProtKB-EC"/>
</dbReference>
<dbReference type="AlphaFoldDB" id="A0A650ENF2"/>
<dbReference type="InterPro" id="IPR000749">
    <property type="entry name" value="ATP-guanido_PTrfase"/>
</dbReference>
<evidence type="ECO:0000256" key="6">
    <source>
        <dbReference type="PROSITE-ProRule" id="PRU00843"/>
    </source>
</evidence>
<evidence type="ECO:0000259" key="8">
    <source>
        <dbReference type="PROSITE" id="PS51510"/>
    </source>
</evidence>
<proteinExistence type="inferred from homology"/>
<dbReference type="InterPro" id="IPR023660">
    <property type="entry name" value="Arg_Kinase"/>
</dbReference>
<keyword evidence="5" id="KW-0021">Allosteric enzyme</keyword>
<keyword evidence="4 5" id="KW-0067">ATP-binding</keyword>
<dbReference type="SUPFAM" id="SSF55931">
    <property type="entry name" value="Glutamine synthetase/guanido kinase"/>
    <property type="match status" value="1"/>
</dbReference>
<keyword evidence="2 5" id="KW-0547">Nucleotide-binding</keyword>
<feature type="short sequence motif" description="RDXXRA motif of the pArg binding pocket involved in allosteric regulation" evidence="5">
    <location>
        <begin position="326"/>
        <end position="331"/>
    </location>
</feature>
<dbReference type="InterPro" id="IPR022414">
    <property type="entry name" value="ATP-guanido_PTrfase_cat"/>
</dbReference>
<feature type="binding site" evidence="5 6">
    <location>
        <position position="80"/>
    </location>
    <ligand>
        <name>ATP</name>
        <dbReference type="ChEBI" id="CHEBI:30616"/>
    </ligand>
</feature>
<dbReference type="Pfam" id="PF00217">
    <property type="entry name" value="ATP-gua_Ptrans"/>
    <property type="match status" value="1"/>
</dbReference>
<name>A0A650ENF2_9FIRM</name>
<dbReference type="PANTHER" id="PTHR11547:SF38">
    <property type="entry name" value="ARGININE KINASE 1-RELATED"/>
    <property type="match status" value="1"/>
</dbReference>
<keyword evidence="1 5" id="KW-0808">Transferase</keyword>
<feature type="binding site" evidence="5 6">
    <location>
        <begin position="15"/>
        <end position="19"/>
    </location>
    <ligand>
        <name>ATP</name>
        <dbReference type="ChEBI" id="CHEBI:30616"/>
    </ligand>
</feature>
<dbReference type="GO" id="GO:0004111">
    <property type="term" value="F:creatine kinase activity"/>
    <property type="evidence" value="ECO:0007669"/>
    <property type="project" value="InterPro"/>
</dbReference>
<dbReference type="InterPro" id="IPR014746">
    <property type="entry name" value="Gln_synth/guanido_kin_cat_dom"/>
</dbReference>
<feature type="domain" description="Phosphagen kinase C-terminal" evidence="8">
    <location>
        <begin position="12"/>
        <end position="244"/>
    </location>
</feature>
<feature type="binding site" evidence="5 6">
    <location>
        <position position="115"/>
    </location>
    <ligand>
        <name>ATP</name>
        <dbReference type="ChEBI" id="CHEBI:30616"/>
    </ligand>
</feature>
<feature type="binding site" evidence="5 6">
    <location>
        <begin position="197"/>
        <end position="202"/>
    </location>
    <ligand>
        <name>ATP</name>
        <dbReference type="ChEBI" id="CHEBI:30616"/>
    </ligand>
</feature>
<protein>
    <recommendedName>
        <fullName evidence="5">Protein-arginine kinase</fullName>
        <ecNumber evidence="5">2.7.14.1</ecNumber>
    </recommendedName>
</protein>
<keyword evidence="3 5" id="KW-0418">Kinase</keyword>
<comment type="catalytic activity">
    <reaction evidence="5">
        <text>L-arginyl-[protein] + ATP = N(omega)-phospho-L-arginyl-[protein] + ADP + H(+)</text>
        <dbReference type="Rhea" id="RHEA:43384"/>
        <dbReference type="Rhea" id="RHEA-COMP:10532"/>
        <dbReference type="Rhea" id="RHEA-COMP:10533"/>
        <dbReference type="ChEBI" id="CHEBI:15378"/>
        <dbReference type="ChEBI" id="CHEBI:29965"/>
        <dbReference type="ChEBI" id="CHEBI:30616"/>
        <dbReference type="ChEBI" id="CHEBI:83226"/>
        <dbReference type="ChEBI" id="CHEBI:456216"/>
        <dbReference type="EC" id="2.7.14.1"/>
    </reaction>
</comment>
<dbReference type="Gene3D" id="3.30.590.10">
    <property type="entry name" value="Glutamine synthetase/guanido kinase, catalytic domain"/>
    <property type="match status" value="1"/>
</dbReference>
<evidence type="ECO:0000256" key="2">
    <source>
        <dbReference type="ARBA" id="ARBA00022741"/>
    </source>
</evidence>
<evidence type="ECO:0000313" key="9">
    <source>
        <dbReference type="EMBL" id="QGT51156.1"/>
    </source>
</evidence>
<evidence type="ECO:0000256" key="5">
    <source>
        <dbReference type="HAMAP-Rule" id="MF_00602"/>
    </source>
</evidence>
<dbReference type="PANTHER" id="PTHR11547">
    <property type="entry name" value="ARGININE OR CREATINE KINASE"/>
    <property type="match status" value="1"/>
</dbReference>